<feature type="domain" description="pPIWI-RE three-gene island" evidence="1">
    <location>
        <begin position="44"/>
        <end position="119"/>
    </location>
</feature>
<dbReference type="EMBL" id="BLAY01000153">
    <property type="protein sequence ID" value="GET42209.1"/>
    <property type="molecule type" value="Genomic_DNA"/>
</dbReference>
<evidence type="ECO:0000313" key="2">
    <source>
        <dbReference type="EMBL" id="GET42209.1"/>
    </source>
</evidence>
<protein>
    <recommendedName>
        <fullName evidence="1">pPIWI-RE three-gene island domain-containing protein</fullName>
    </recommendedName>
</protein>
<sequence length="128" mass="14691">MRDTSRWGQQLRKALRESNDLKDYVAESLPDVDGKVRKQEVKRLAQLIAEVELGLTLLKEIAPEEPAISVSAILSGYRFPVAVLSDDNWQLVQKARFYLLRRKGNQWERSLSEYINIPQVASYFSHSG</sequence>
<dbReference type="Proteomes" id="UP001050975">
    <property type="component" value="Unassembled WGS sequence"/>
</dbReference>
<proteinExistence type="predicted"/>
<dbReference type="Pfam" id="PF18155">
    <property type="entry name" value="pPIWI_RE_Z"/>
    <property type="match status" value="1"/>
</dbReference>
<dbReference type="AlphaFoldDB" id="A0AAV3XNI5"/>
<gene>
    <name evidence="2" type="ORF">MiSe_70230</name>
</gene>
<name>A0AAV3XNI5_9CYAN</name>
<keyword evidence="3" id="KW-1185">Reference proteome</keyword>
<evidence type="ECO:0000313" key="3">
    <source>
        <dbReference type="Proteomes" id="UP001050975"/>
    </source>
</evidence>
<comment type="caution">
    <text evidence="2">The sequence shown here is derived from an EMBL/GenBank/DDBJ whole genome shotgun (WGS) entry which is preliminary data.</text>
</comment>
<evidence type="ECO:0000259" key="1">
    <source>
        <dbReference type="Pfam" id="PF18155"/>
    </source>
</evidence>
<accession>A0AAV3XNI5</accession>
<dbReference type="InterPro" id="IPR055254">
    <property type="entry name" value="pPIWI_RE_Z"/>
</dbReference>
<organism evidence="2 3">
    <name type="scientific">Microseira wollei NIES-4236</name>
    <dbReference type="NCBI Taxonomy" id="2530354"/>
    <lineage>
        <taxon>Bacteria</taxon>
        <taxon>Bacillati</taxon>
        <taxon>Cyanobacteriota</taxon>
        <taxon>Cyanophyceae</taxon>
        <taxon>Oscillatoriophycideae</taxon>
        <taxon>Aerosakkonematales</taxon>
        <taxon>Aerosakkonemataceae</taxon>
        <taxon>Microseira</taxon>
    </lineage>
</organism>
<reference evidence="2" key="1">
    <citation type="submission" date="2019-10" db="EMBL/GenBank/DDBJ databases">
        <title>Draft genome sequece of Microseira wollei NIES-4236.</title>
        <authorList>
            <person name="Yamaguchi H."/>
            <person name="Suzuki S."/>
            <person name="Kawachi M."/>
        </authorList>
    </citation>
    <scope>NUCLEOTIDE SEQUENCE</scope>
    <source>
        <strain evidence="2">NIES-4236</strain>
    </source>
</reference>